<sequence length="280" mass="29261">MATAQEITDRIVTETGAAPRDRTVDGIVFGDPATEVRGVATVMMPTLDALRGVVERGANLVVTHEPLFYDHLGDDAALASEQDPVHAAKTAFLAQHGLVVWRFHDAWHDRRPDGILAGVLRALGVADDGGPAAARPAPETPAPAHPAETTLGQLAAHAAAALGARAVRVVGDTAMPVALSRVAVQPGFVGFERNRHALADADVLIIGEGHEWEIGQYVTDAAALGLGKGMVVLGHAPSEAAGMDECARWLRTFLEEPVEFVAVPDPYRPVRATAAPSGAG</sequence>
<dbReference type="InterPro" id="IPR002678">
    <property type="entry name" value="DUF34/NIF3"/>
</dbReference>
<dbReference type="Pfam" id="PF01784">
    <property type="entry name" value="DUF34_NIF3"/>
    <property type="match status" value="1"/>
</dbReference>
<evidence type="ECO:0000313" key="3">
    <source>
        <dbReference type="EMBL" id="MFC7403604.1"/>
    </source>
</evidence>
<keyword evidence="4" id="KW-1185">Reference proteome</keyword>
<gene>
    <name evidence="3" type="ORF">ACFQQL_00680</name>
</gene>
<reference evidence="4" key="1">
    <citation type="journal article" date="2019" name="Int. J. Syst. Evol. Microbiol.">
        <title>The Global Catalogue of Microorganisms (GCM) 10K type strain sequencing project: providing services to taxonomists for standard genome sequencing and annotation.</title>
        <authorList>
            <consortium name="The Broad Institute Genomics Platform"/>
            <consortium name="The Broad Institute Genome Sequencing Center for Infectious Disease"/>
            <person name="Wu L."/>
            <person name="Ma J."/>
        </authorList>
    </citation>
    <scope>NUCLEOTIDE SEQUENCE [LARGE SCALE GENOMIC DNA]</scope>
    <source>
        <strain evidence="4">JCM 1490</strain>
    </source>
</reference>
<dbReference type="RefSeq" id="WP_382390223.1">
    <property type="nucleotide sequence ID" value="NZ_JBHTCQ010000001.1"/>
</dbReference>
<dbReference type="SUPFAM" id="SSF102705">
    <property type="entry name" value="NIF3 (NGG1p interacting factor 3)-like"/>
    <property type="match status" value="1"/>
</dbReference>
<dbReference type="Gene3D" id="3.40.1390.30">
    <property type="entry name" value="NIF3 (NGG1p interacting factor 3)-like"/>
    <property type="match status" value="1"/>
</dbReference>
<dbReference type="Proteomes" id="UP001596455">
    <property type="component" value="Unassembled WGS sequence"/>
</dbReference>
<accession>A0ABW2Q3S4</accession>
<evidence type="ECO:0000256" key="2">
    <source>
        <dbReference type="ARBA" id="ARBA00022112"/>
    </source>
</evidence>
<dbReference type="InterPro" id="IPR036069">
    <property type="entry name" value="DUF34/NIF3_sf"/>
</dbReference>
<comment type="similarity">
    <text evidence="1">Belongs to the GTP cyclohydrolase I type 2/NIF3 family.</text>
</comment>
<protein>
    <recommendedName>
        <fullName evidence="2">GTP cyclohydrolase 1 type 2 homolog</fullName>
    </recommendedName>
</protein>
<organism evidence="3 4">
    <name type="scientific">Georgenia alba</name>
    <dbReference type="NCBI Taxonomy" id="2233858"/>
    <lineage>
        <taxon>Bacteria</taxon>
        <taxon>Bacillati</taxon>
        <taxon>Actinomycetota</taxon>
        <taxon>Actinomycetes</taxon>
        <taxon>Micrococcales</taxon>
        <taxon>Bogoriellaceae</taxon>
        <taxon>Georgenia</taxon>
    </lineage>
</organism>
<evidence type="ECO:0000313" key="4">
    <source>
        <dbReference type="Proteomes" id="UP001596455"/>
    </source>
</evidence>
<evidence type="ECO:0000256" key="1">
    <source>
        <dbReference type="ARBA" id="ARBA00006964"/>
    </source>
</evidence>
<comment type="caution">
    <text evidence="3">The sequence shown here is derived from an EMBL/GenBank/DDBJ whole genome shotgun (WGS) entry which is preliminary data.</text>
</comment>
<proteinExistence type="inferred from homology"/>
<dbReference type="EMBL" id="JBHTCQ010000001">
    <property type="protein sequence ID" value="MFC7403604.1"/>
    <property type="molecule type" value="Genomic_DNA"/>
</dbReference>
<name>A0ABW2Q3S4_9MICO</name>